<evidence type="ECO:0000256" key="4">
    <source>
        <dbReference type="ARBA" id="ARBA00022643"/>
    </source>
</evidence>
<feature type="modified residue" description="FMN phosphoryl threonine" evidence="6">
    <location>
        <position position="177"/>
    </location>
</feature>
<comment type="subcellular location">
    <subcellularLocation>
        <location evidence="6">Cell membrane</location>
        <topology evidence="6">Single-pass membrane protein</topology>
    </subcellularLocation>
</comment>
<reference evidence="8 9" key="1">
    <citation type="submission" date="2020-08" db="EMBL/GenBank/DDBJ databases">
        <title>Genome public.</title>
        <authorList>
            <person name="Liu C."/>
            <person name="Sun Q."/>
        </authorList>
    </citation>
    <scope>NUCLEOTIDE SEQUENCE [LARGE SCALE GENOMIC DNA]</scope>
    <source>
        <strain evidence="8 9">NSJ-9</strain>
    </source>
</reference>
<sequence length="204" mass="20944">MNKLVKDALVLTAITLIAGVCLGGVYEITKDPIAKAQESATQESYKAVFADAASFEDLEGFDADAATKIAADAGYTDDDITNCVVAKDDAGQAIGYVITITSHAGYGGDITFSMGVTNDGTLNGYSITDISETAGLGMKAKEDGFMSQFAGIPAQILEVTKSGKTADTEIEAISGATITSKAVTYGVDAGLTYYNSLVGGASNE</sequence>
<keyword evidence="3 6" id="KW-0285">Flavoprotein</keyword>
<dbReference type="PANTHER" id="PTHR36118:SF1">
    <property type="entry name" value="ION-TRANSLOCATING OXIDOREDUCTASE COMPLEX SUBUNIT G"/>
    <property type="match status" value="1"/>
</dbReference>
<keyword evidence="2 6" id="KW-0597">Phosphoprotein</keyword>
<evidence type="ECO:0000256" key="3">
    <source>
        <dbReference type="ARBA" id="ARBA00022630"/>
    </source>
</evidence>
<dbReference type="PIRSF" id="PIRSF006091">
    <property type="entry name" value="E_trnsport_RnfG"/>
    <property type="match status" value="1"/>
</dbReference>
<keyword evidence="6" id="KW-0812">Transmembrane</keyword>
<keyword evidence="1 6" id="KW-0813">Transport</keyword>
<comment type="function">
    <text evidence="6">Part of a membrane-bound complex that couples electron transfer with translocation of ions across the membrane.</text>
</comment>
<evidence type="ECO:0000256" key="1">
    <source>
        <dbReference type="ARBA" id="ARBA00022448"/>
    </source>
</evidence>
<keyword evidence="6" id="KW-1003">Cell membrane</keyword>
<dbReference type="HAMAP" id="MF_00479">
    <property type="entry name" value="RsxG_RnfG"/>
    <property type="match status" value="1"/>
</dbReference>
<organism evidence="8 9">
    <name type="scientific">Roseburia lenta</name>
    <dbReference type="NCBI Taxonomy" id="2763061"/>
    <lineage>
        <taxon>Bacteria</taxon>
        <taxon>Bacillati</taxon>
        <taxon>Bacillota</taxon>
        <taxon>Clostridia</taxon>
        <taxon>Lachnospirales</taxon>
        <taxon>Lachnospiraceae</taxon>
        <taxon>Roseburia</taxon>
    </lineage>
</organism>
<keyword evidence="9" id="KW-1185">Reference proteome</keyword>
<dbReference type="EC" id="7.-.-.-" evidence="6"/>
<name>A0ABR7GCP3_9FIRM</name>
<evidence type="ECO:0000256" key="5">
    <source>
        <dbReference type="ARBA" id="ARBA00022982"/>
    </source>
</evidence>
<keyword evidence="5 6" id="KW-0249">Electron transport</keyword>
<comment type="similarity">
    <text evidence="6">Belongs to the RnfG family.</text>
</comment>
<keyword evidence="4 6" id="KW-0288">FMN</keyword>
<dbReference type="PANTHER" id="PTHR36118">
    <property type="entry name" value="ION-TRANSLOCATING OXIDOREDUCTASE COMPLEX SUBUNIT G"/>
    <property type="match status" value="1"/>
</dbReference>
<feature type="domain" description="FMN-binding" evidence="7">
    <location>
        <begin position="105"/>
        <end position="194"/>
    </location>
</feature>
<evidence type="ECO:0000256" key="6">
    <source>
        <dbReference type="HAMAP-Rule" id="MF_00479"/>
    </source>
</evidence>
<proteinExistence type="inferred from homology"/>
<protein>
    <recommendedName>
        <fullName evidence="6">Ion-translocating oxidoreductase complex subunit G</fullName>
        <ecNumber evidence="6">7.-.-.-</ecNumber>
    </recommendedName>
    <alternativeName>
        <fullName evidence="6">Rnf electron transport complex subunit G</fullName>
    </alternativeName>
</protein>
<evidence type="ECO:0000259" key="7">
    <source>
        <dbReference type="SMART" id="SM00900"/>
    </source>
</evidence>
<keyword evidence="6" id="KW-1133">Transmembrane helix</keyword>
<dbReference type="EMBL" id="JACOPG010000001">
    <property type="protein sequence ID" value="MBC5685213.1"/>
    <property type="molecule type" value="Genomic_DNA"/>
</dbReference>
<accession>A0ABR7GCP3</accession>
<comment type="caution">
    <text evidence="8">The sequence shown here is derived from an EMBL/GenBank/DDBJ whole genome shotgun (WGS) entry which is preliminary data.</text>
</comment>
<keyword evidence="6" id="KW-0472">Membrane</keyword>
<keyword evidence="6" id="KW-1278">Translocase</keyword>
<dbReference type="InterPro" id="IPR010209">
    <property type="entry name" value="Ion_transpt_RnfG/RsxG"/>
</dbReference>
<dbReference type="Pfam" id="PF04205">
    <property type="entry name" value="FMN_bind"/>
    <property type="match status" value="1"/>
</dbReference>
<comment type="cofactor">
    <cofactor evidence="6">
        <name>FMN</name>
        <dbReference type="ChEBI" id="CHEBI:58210"/>
    </cofactor>
</comment>
<dbReference type="NCBIfam" id="TIGR01947">
    <property type="entry name" value="rnfG"/>
    <property type="match status" value="1"/>
</dbReference>
<dbReference type="InterPro" id="IPR007329">
    <property type="entry name" value="FMN-bd"/>
</dbReference>
<comment type="subunit">
    <text evidence="6">The complex is composed of six subunits: RnfA, RnfB, RnfC, RnfD, RnfE and RnfG.</text>
</comment>
<evidence type="ECO:0000313" key="9">
    <source>
        <dbReference type="Proteomes" id="UP000643810"/>
    </source>
</evidence>
<evidence type="ECO:0000313" key="8">
    <source>
        <dbReference type="EMBL" id="MBC5685213.1"/>
    </source>
</evidence>
<evidence type="ECO:0000256" key="2">
    <source>
        <dbReference type="ARBA" id="ARBA00022553"/>
    </source>
</evidence>
<dbReference type="Proteomes" id="UP000643810">
    <property type="component" value="Unassembled WGS sequence"/>
</dbReference>
<dbReference type="SMART" id="SM00900">
    <property type="entry name" value="FMN_bind"/>
    <property type="match status" value="1"/>
</dbReference>
<dbReference type="RefSeq" id="WP_118534764.1">
    <property type="nucleotide sequence ID" value="NZ_JACOPG010000001.1"/>
</dbReference>
<gene>
    <name evidence="6" type="primary">rnfG</name>
    <name evidence="8" type="ORF">H8R94_01060</name>
</gene>